<feature type="domain" description="4'-phosphopantetheinyl transferase" evidence="3">
    <location>
        <begin position="66"/>
        <end position="116"/>
    </location>
</feature>
<accession>A0ABZ2QP26</accession>
<dbReference type="Gene3D" id="3.90.470.20">
    <property type="entry name" value="4'-phosphopantetheinyl transferase domain"/>
    <property type="match status" value="1"/>
</dbReference>
<evidence type="ECO:0000313" key="4">
    <source>
        <dbReference type="EMBL" id="WXK78165.1"/>
    </source>
</evidence>
<organism evidence="4 5">
    <name type="scientific">Streptomyces sirii</name>
    <dbReference type="NCBI Taxonomy" id="3127701"/>
    <lineage>
        <taxon>Bacteria</taxon>
        <taxon>Bacillati</taxon>
        <taxon>Actinomycetota</taxon>
        <taxon>Actinomycetes</taxon>
        <taxon>Kitasatosporales</taxon>
        <taxon>Streptomycetaceae</taxon>
        <taxon>Streptomyces</taxon>
    </lineage>
</organism>
<feature type="region of interest" description="Disordered" evidence="2">
    <location>
        <begin position="1"/>
        <end position="23"/>
    </location>
</feature>
<name>A0ABZ2QP26_9ACTN</name>
<dbReference type="SUPFAM" id="SSF56214">
    <property type="entry name" value="4'-phosphopantetheinyl transferase"/>
    <property type="match status" value="1"/>
</dbReference>
<dbReference type="Proteomes" id="UP001626628">
    <property type="component" value="Chromosome"/>
</dbReference>
<dbReference type="EMBL" id="CP147982">
    <property type="protein sequence ID" value="WXK78165.1"/>
    <property type="molecule type" value="Genomic_DNA"/>
</dbReference>
<gene>
    <name evidence="4" type="ORF">WAB15_20365</name>
</gene>
<keyword evidence="1 4" id="KW-0808">Transferase</keyword>
<dbReference type="Pfam" id="PF01648">
    <property type="entry name" value="ACPS"/>
    <property type="match status" value="1"/>
</dbReference>
<dbReference type="RefSeq" id="WP_399145977.1">
    <property type="nucleotide sequence ID" value="NZ_CP147982.1"/>
</dbReference>
<reference evidence="4 5" key="1">
    <citation type="submission" date="2024-03" db="EMBL/GenBank/DDBJ databases">
        <title>The complete genome of Streptomyces sirii sp.nov.</title>
        <authorList>
            <person name="Zakalyukina Y.V."/>
            <person name="Belik A.R."/>
            <person name="Biryukov M.V."/>
            <person name="Baturina O.A."/>
            <person name="Kabilov M.R."/>
        </authorList>
    </citation>
    <scope>NUCLEOTIDE SEQUENCE [LARGE SCALE GENOMIC DNA]</scope>
    <source>
        <strain evidence="4 5">BP-8</strain>
    </source>
</reference>
<evidence type="ECO:0000313" key="5">
    <source>
        <dbReference type="Proteomes" id="UP001626628"/>
    </source>
</evidence>
<evidence type="ECO:0000256" key="2">
    <source>
        <dbReference type="SAM" id="MobiDB-lite"/>
    </source>
</evidence>
<dbReference type="InterPro" id="IPR037143">
    <property type="entry name" value="4-PPantetheinyl_Trfase_dom_sf"/>
</dbReference>
<evidence type="ECO:0000259" key="3">
    <source>
        <dbReference type="Pfam" id="PF01648"/>
    </source>
</evidence>
<dbReference type="InterPro" id="IPR008278">
    <property type="entry name" value="4-PPantetheinyl_Trfase_dom"/>
</dbReference>
<protein>
    <submittedName>
        <fullName evidence="4">4'-phosphopantetheinyl transferase superfamily protein</fullName>
    </submittedName>
</protein>
<evidence type="ECO:0000256" key="1">
    <source>
        <dbReference type="ARBA" id="ARBA00022679"/>
    </source>
</evidence>
<keyword evidence="5" id="KW-1185">Reference proteome</keyword>
<sequence>MIRDGFGRPAFAEPPDGTGWPPGARLCLGVTTDPGRQLLALMRDLPVALSVHTVPPGPVRELLLPFTALERRHIQEVPADRRAHRLAQLWTRKEAALRLTGPGGLATVDEIDALSEARDGKVVIPASRAHPGGVAYVHDLPAGPQTVACAATTAPAPGVRMWQPDSPEARPKT</sequence>
<proteinExistence type="predicted"/>
<dbReference type="GO" id="GO:0016740">
    <property type="term" value="F:transferase activity"/>
    <property type="evidence" value="ECO:0007669"/>
    <property type="project" value="UniProtKB-KW"/>
</dbReference>